<keyword evidence="4" id="KW-1185">Reference proteome</keyword>
<feature type="signal peptide" evidence="2">
    <location>
        <begin position="1"/>
        <end position="21"/>
    </location>
</feature>
<sequence length="841" mass="93980">MTTVSWSLLALAMLLRKATQARIPLSGWEAPREVALQMTRYPSTLPSALSLLGAMYTHEVVTREEEGVESAFWAGEVIPSGPRIPQAFLHPLGLSLMGKRWRHGGLSVGTMKREMDGLLKGLIEGFALEGIVLYPILWLLWHGSALLVTPDGDGDGEEREDSAVRDLIPLLRLLKTGQGTGLSKADKSTTTISIPSIKETLRCERLILSLIQAVEGLLSRSSQNLDAHMGWALREDTEGTEEDLDDSGDDTSSDQGEGGNDTLFPLILLLLTLPRIAFSSSVKERIQVLIKDYSPSTQKQDAITRGCQRVFGDMYGWDQSILPDGAEELDEGLRAWCLAYFQDHLEITSHAIREKQLSQEEALEIRSGGFRDVMLDTQEDDVMPVRRKNHTALSGRGRPALSGEEVMSLEKMYGYMGQRGLISPSSLVHHLFLLEEIGEDKRLGHLFSSLGLLSSHSPLTTQDLLPLLEKLRPADYLSELNPHRLDALLLLLLHLVARARGTGGDTQIKVQVEPYLVWLVEMRPFLHTVSHLTHYGKLMASCALTWPEDWASVGGGGGEAEALPGPDSEMQNGSSLLVRLTLGRVLTSENQAVGRVCAAIPQKLLKGSEENGVDPVMSILILIQSLRKRDNRFTTIKSIIRLAGWLRARKEKENQRGSKDMLLQLEWRLARRIGEVCYPECRKPIEAGWDLMRGARLGKFMEEWKDKTGWLVPFGLFGRSKGSWMMHHDTSDESVMMEAIMEGLWRRQDFRGIARECPPEEGDVTTDANDDPPIFKEGAPFIRAIEDLLGPKLPIDCRIYLWVGAQPLMTKKESQYPWTVRLERVLQDLPRLLPMDGQFDV</sequence>
<organism evidence="3 4">
    <name type="scientific">Piptocephalis cylindrospora</name>
    <dbReference type="NCBI Taxonomy" id="1907219"/>
    <lineage>
        <taxon>Eukaryota</taxon>
        <taxon>Fungi</taxon>
        <taxon>Fungi incertae sedis</taxon>
        <taxon>Zoopagomycota</taxon>
        <taxon>Zoopagomycotina</taxon>
        <taxon>Zoopagomycetes</taxon>
        <taxon>Zoopagales</taxon>
        <taxon>Piptocephalidaceae</taxon>
        <taxon>Piptocephalis</taxon>
    </lineage>
</organism>
<name>A0A4P9XYI7_9FUNG</name>
<feature type="non-terminal residue" evidence="3">
    <location>
        <position position="841"/>
    </location>
</feature>
<feature type="chain" id="PRO_5020531186" evidence="2">
    <location>
        <begin position="22"/>
        <end position="841"/>
    </location>
</feature>
<evidence type="ECO:0000256" key="2">
    <source>
        <dbReference type="SAM" id="SignalP"/>
    </source>
</evidence>
<feature type="region of interest" description="Disordered" evidence="1">
    <location>
        <begin position="237"/>
        <end position="258"/>
    </location>
</feature>
<proteinExistence type="predicted"/>
<feature type="compositionally biased region" description="Acidic residues" evidence="1">
    <location>
        <begin position="238"/>
        <end position="252"/>
    </location>
</feature>
<dbReference type="Proteomes" id="UP000267251">
    <property type="component" value="Unassembled WGS sequence"/>
</dbReference>
<dbReference type="AlphaFoldDB" id="A0A4P9XYI7"/>
<gene>
    <name evidence="3" type="ORF">BJ684DRAFT_17927</name>
</gene>
<protein>
    <submittedName>
        <fullName evidence="3">Uncharacterized protein</fullName>
    </submittedName>
</protein>
<evidence type="ECO:0000313" key="4">
    <source>
        <dbReference type="Proteomes" id="UP000267251"/>
    </source>
</evidence>
<evidence type="ECO:0000256" key="1">
    <source>
        <dbReference type="SAM" id="MobiDB-lite"/>
    </source>
</evidence>
<reference evidence="4" key="1">
    <citation type="journal article" date="2018" name="Nat. Microbiol.">
        <title>Leveraging single-cell genomics to expand the fungal tree of life.</title>
        <authorList>
            <person name="Ahrendt S.R."/>
            <person name="Quandt C.A."/>
            <person name="Ciobanu D."/>
            <person name="Clum A."/>
            <person name="Salamov A."/>
            <person name="Andreopoulos B."/>
            <person name="Cheng J.F."/>
            <person name="Woyke T."/>
            <person name="Pelin A."/>
            <person name="Henrissat B."/>
            <person name="Reynolds N.K."/>
            <person name="Benny G.L."/>
            <person name="Smith M.E."/>
            <person name="James T.Y."/>
            <person name="Grigoriev I.V."/>
        </authorList>
    </citation>
    <scope>NUCLEOTIDE SEQUENCE [LARGE SCALE GENOMIC DNA]</scope>
</reference>
<keyword evidence="2" id="KW-0732">Signal</keyword>
<dbReference type="EMBL" id="KZ988870">
    <property type="protein sequence ID" value="RKP11486.1"/>
    <property type="molecule type" value="Genomic_DNA"/>
</dbReference>
<evidence type="ECO:0000313" key="3">
    <source>
        <dbReference type="EMBL" id="RKP11486.1"/>
    </source>
</evidence>
<accession>A0A4P9XYI7</accession>